<dbReference type="Gene3D" id="2.30.29.30">
    <property type="entry name" value="Pleckstrin-homology domain (PH domain)/Phosphotyrosine-binding domain (PTB)"/>
    <property type="match status" value="1"/>
</dbReference>
<feature type="domain" description="PID" evidence="1">
    <location>
        <begin position="3"/>
        <end position="107"/>
    </location>
</feature>
<reference evidence="3" key="1">
    <citation type="submission" date="2012-08" db="EMBL/GenBank/DDBJ databases">
        <title>The Genome Sequence of Wuchereria bancrofti.</title>
        <authorList>
            <person name="Nutman T.B."/>
            <person name="Fink D.L."/>
            <person name="Russ C."/>
            <person name="Young S."/>
            <person name="Zeng Q."/>
            <person name="Koehrsen M."/>
            <person name="Alvarado L."/>
            <person name="Berlin A."/>
            <person name="Chapman S.B."/>
            <person name="Chen Z."/>
            <person name="Freedman E."/>
            <person name="Gellesch M."/>
            <person name="Goldberg J."/>
            <person name="Griggs A."/>
            <person name="Gujja S."/>
            <person name="Heilman E.R."/>
            <person name="Heiman D."/>
            <person name="Hepburn T."/>
            <person name="Howarth C."/>
            <person name="Jen D."/>
            <person name="Larson L."/>
            <person name="Lewis B."/>
            <person name="Mehta T."/>
            <person name="Park D."/>
            <person name="Pearson M."/>
            <person name="Roberts A."/>
            <person name="Saif S."/>
            <person name="Shea T."/>
            <person name="Shenoy N."/>
            <person name="Sisk P."/>
            <person name="Stolte C."/>
            <person name="Sykes S."/>
            <person name="Walk T."/>
            <person name="White J."/>
            <person name="Yandava C."/>
            <person name="Haas B."/>
            <person name="Henn M.R."/>
            <person name="Nusbaum C."/>
            <person name="Birren B."/>
        </authorList>
    </citation>
    <scope>NUCLEOTIDE SEQUENCE [LARGE SCALE GENOMIC DNA]</scope>
    <source>
        <strain evidence="3">NA</strain>
    </source>
</reference>
<accession>J9BDD3</accession>
<name>J9BDD3_WUCBA</name>
<dbReference type="AlphaFoldDB" id="J9BDD3"/>
<dbReference type="Proteomes" id="UP000004810">
    <property type="component" value="Unassembled WGS sequence"/>
</dbReference>
<evidence type="ECO:0000259" key="1">
    <source>
        <dbReference type="PROSITE" id="PS01179"/>
    </source>
</evidence>
<dbReference type="Pfam" id="PF00640">
    <property type="entry name" value="PID"/>
    <property type="match status" value="1"/>
</dbReference>
<protein>
    <recommendedName>
        <fullName evidence="1">PID domain-containing protein</fullName>
    </recommendedName>
</protein>
<gene>
    <name evidence="2" type="ORF">WUBG_03902</name>
</gene>
<dbReference type="PROSITE" id="PS01179">
    <property type="entry name" value="PID"/>
    <property type="match status" value="1"/>
</dbReference>
<comment type="caution">
    <text evidence="2">The sequence shown here is derived from an EMBL/GenBank/DDBJ whole genome shotgun (WGS) entry which is preliminary data.</text>
</comment>
<feature type="non-terminal residue" evidence="2">
    <location>
        <position position="1"/>
    </location>
</feature>
<evidence type="ECO:0000313" key="3">
    <source>
        <dbReference type="Proteomes" id="UP000004810"/>
    </source>
</evidence>
<proteinExistence type="predicted"/>
<organism evidence="2 3">
    <name type="scientific">Wuchereria bancrofti</name>
    <dbReference type="NCBI Taxonomy" id="6293"/>
    <lineage>
        <taxon>Eukaryota</taxon>
        <taxon>Metazoa</taxon>
        <taxon>Ecdysozoa</taxon>
        <taxon>Nematoda</taxon>
        <taxon>Chromadorea</taxon>
        <taxon>Rhabditida</taxon>
        <taxon>Spirurina</taxon>
        <taxon>Spiruromorpha</taxon>
        <taxon>Filarioidea</taxon>
        <taxon>Onchocercidae</taxon>
        <taxon>Wuchereria</taxon>
    </lineage>
</organism>
<sequence>ISYLGCAKIENPSSEVEILKIMQLLNKERSEKPIDVILFIPDSSSGIVRMCDGTTKSEMVSFPVHRIKFCARGQLDSAERECFALSFTQKNATPTDGALHQCHVFRCQVPETVSYCYITFLVSF</sequence>
<dbReference type="SUPFAM" id="SSF50729">
    <property type="entry name" value="PH domain-like"/>
    <property type="match status" value="1"/>
</dbReference>
<evidence type="ECO:0000313" key="2">
    <source>
        <dbReference type="EMBL" id="EJW85185.1"/>
    </source>
</evidence>
<dbReference type="EMBL" id="ADBV01001272">
    <property type="protein sequence ID" value="EJW85185.1"/>
    <property type="molecule type" value="Genomic_DNA"/>
</dbReference>
<dbReference type="InterPro" id="IPR011993">
    <property type="entry name" value="PH-like_dom_sf"/>
</dbReference>
<dbReference type="InterPro" id="IPR006020">
    <property type="entry name" value="PTB/PI_dom"/>
</dbReference>